<reference evidence="1" key="1">
    <citation type="submission" date="2020-12" db="EMBL/GenBank/DDBJ databases">
        <title>Clostridium thailandense sp. nov., a novel acetogenic bacterium isolated from peat land soil in Thailand.</title>
        <authorList>
            <person name="Chaikitkaew S."/>
            <person name="Birkeland N.K."/>
        </authorList>
    </citation>
    <scope>NUCLEOTIDE SEQUENCE</scope>
    <source>
        <strain evidence="1">PL3</strain>
    </source>
</reference>
<dbReference type="PANTHER" id="PTHR18964:SF110">
    <property type="entry name" value="TRANSCRIPTIONAL REGULATOR, XYLR-RELATED"/>
    <property type="match status" value="1"/>
</dbReference>
<dbReference type="Proteomes" id="UP000694308">
    <property type="component" value="Unassembled WGS sequence"/>
</dbReference>
<dbReference type="Pfam" id="PF00480">
    <property type="entry name" value="ROK"/>
    <property type="match status" value="1"/>
</dbReference>
<dbReference type="InterPro" id="IPR049874">
    <property type="entry name" value="ROK_cs"/>
</dbReference>
<sequence length="392" mass="43965">MLRKSKLTQEQISEINKVKIIRLIKEKEEITKLELGTKLGLSHTTINTYIQTLIDEGLVQIAGVAASSGGRKPIIVKLIPEAKYSFGVSITPTKAYIVLVNLAYKETTRDCFSYGRDEKMENILRILKEHVEKIIKDNLLDRKKILGIGIVFPGTVDDDKILIESAPNLKVKNYSLKGFQEEIGMKIYAEKEANAAAYAEQLVGNAKDEGNFVYVSIAEGIGAGVIIENYIYKGRKKKAGEFGHMKVSDEKIKCNCGRYGCWERFASKNALLNYFEQYKNQKGYSLEELFYAYNHGDIDAIQAVEKYARYLFVGIENILLSVNPDCIVIGGDLGGYAEEIIKVAVDKLKLTENFFGYENIKIYCSGLKENGAIIGAALLPLEEIFNYQKNVI</sequence>
<dbReference type="PANTHER" id="PTHR18964">
    <property type="entry name" value="ROK (REPRESSOR, ORF, KINASE) FAMILY"/>
    <property type="match status" value="1"/>
</dbReference>
<dbReference type="RefSeq" id="WP_218319631.1">
    <property type="nucleotide sequence ID" value="NZ_JAEEGC010000026.1"/>
</dbReference>
<dbReference type="InterPro" id="IPR000600">
    <property type="entry name" value="ROK"/>
</dbReference>
<evidence type="ECO:0000313" key="1">
    <source>
        <dbReference type="EMBL" id="MBV7272597.1"/>
    </source>
</evidence>
<proteinExistence type="predicted"/>
<dbReference type="Pfam" id="PF13412">
    <property type="entry name" value="HTH_24"/>
    <property type="match status" value="1"/>
</dbReference>
<name>A0A949TLD3_9CLOT</name>
<comment type="caution">
    <text evidence="1">The sequence shown here is derived from an EMBL/GenBank/DDBJ whole genome shotgun (WGS) entry which is preliminary data.</text>
</comment>
<protein>
    <submittedName>
        <fullName evidence="1">ROK family transcriptional regulator</fullName>
    </submittedName>
</protein>
<gene>
    <name evidence="1" type="ORF">I6U48_06650</name>
</gene>
<organism evidence="1 2">
    <name type="scientific">Clostridium thailandense</name>
    <dbReference type="NCBI Taxonomy" id="2794346"/>
    <lineage>
        <taxon>Bacteria</taxon>
        <taxon>Bacillati</taxon>
        <taxon>Bacillota</taxon>
        <taxon>Clostridia</taxon>
        <taxon>Eubacteriales</taxon>
        <taxon>Clostridiaceae</taxon>
        <taxon>Clostridium</taxon>
    </lineage>
</organism>
<evidence type="ECO:0000313" key="2">
    <source>
        <dbReference type="Proteomes" id="UP000694308"/>
    </source>
</evidence>
<keyword evidence="2" id="KW-1185">Reference proteome</keyword>
<dbReference type="EMBL" id="JAEEGC010000026">
    <property type="protein sequence ID" value="MBV7272597.1"/>
    <property type="molecule type" value="Genomic_DNA"/>
</dbReference>
<accession>A0A949TLD3</accession>
<dbReference type="PROSITE" id="PS01125">
    <property type="entry name" value="ROK"/>
    <property type="match status" value="1"/>
</dbReference>
<dbReference type="AlphaFoldDB" id="A0A949TLD3"/>